<protein>
    <submittedName>
        <fullName evidence="3">GT2 family glycosyltransferase</fullName>
    </submittedName>
</protein>
<feature type="compositionally biased region" description="Basic residues" evidence="1">
    <location>
        <begin position="218"/>
        <end position="234"/>
    </location>
</feature>
<feature type="region of interest" description="Disordered" evidence="1">
    <location>
        <begin position="210"/>
        <end position="234"/>
    </location>
</feature>
<proteinExistence type="predicted"/>
<feature type="domain" description="Glycosyltransferase 2-like" evidence="2">
    <location>
        <begin position="9"/>
        <end position="106"/>
    </location>
</feature>
<dbReference type="Gene3D" id="3.90.550.10">
    <property type="entry name" value="Spore Coat Polysaccharide Biosynthesis Protein SpsA, Chain A"/>
    <property type="match status" value="1"/>
</dbReference>
<dbReference type="SUPFAM" id="SSF53448">
    <property type="entry name" value="Nucleotide-diphospho-sugar transferases"/>
    <property type="match status" value="1"/>
</dbReference>
<name>A0A6M5YF18_9BACT</name>
<gene>
    <name evidence="3" type="ORF">FTUN_0064</name>
</gene>
<dbReference type="GO" id="GO:0016740">
    <property type="term" value="F:transferase activity"/>
    <property type="evidence" value="ECO:0007669"/>
    <property type="project" value="UniProtKB-KW"/>
</dbReference>
<dbReference type="Proteomes" id="UP000503447">
    <property type="component" value="Chromosome"/>
</dbReference>
<dbReference type="InterPro" id="IPR050834">
    <property type="entry name" value="Glycosyltransf_2"/>
</dbReference>
<evidence type="ECO:0000256" key="1">
    <source>
        <dbReference type="SAM" id="MobiDB-lite"/>
    </source>
</evidence>
<accession>A0A6M5YF18</accession>
<dbReference type="InterPro" id="IPR001173">
    <property type="entry name" value="Glyco_trans_2-like"/>
</dbReference>
<dbReference type="KEGG" id="ftj:FTUN_0064"/>
<keyword evidence="4" id="KW-1185">Reference proteome</keyword>
<evidence type="ECO:0000313" key="3">
    <source>
        <dbReference type="EMBL" id="QJW92568.1"/>
    </source>
</evidence>
<dbReference type="InterPro" id="IPR029044">
    <property type="entry name" value="Nucleotide-diphossugar_trans"/>
</dbReference>
<dbReference type="Pfam" id="PF00535">
    <property type="entry name" value="Glycos_transf_2"/>
    <property type="match status" value="1"/>
</dbReference>
<sequence length="234" mass="26039">MSHSAPLVSIVMPVFNGARFLDRALASLRAQTLGDWELLAVDDASTDDSATRLDACARDPRVRVFRHPVNRGQAAARNTALAAAAGELIAYLDQDDEFYPDHLARAHALRDRADVLLFRYDLVEERPGHPGFGGATAYDPGARLWALFTETIAVPLGVVHRRALLARTGGFDEALGRYQGSDEDGDLWRRFARAGARLLPVPAKSGRYHVRADSFARTRPRRRRARRRPPPRPR</sequence>
<dbReference type="PANTHER" id="PTHR43685:SF2">
    <property type="entry name" value="GLYCOSYLTRANSFERASE 2-LIKE DOMAIN-CONTAINING PROTEIN"/>
    <property type="match status" value="1"/>
</dbReference>
<evidence type="ECO:0000259" key="2">
    <source>
        <dbReference type="Pfam" id="PF00535"/>
    </source>
</evidence>
<dbReference type="AlphaFoldDB" id="A0A6M5YF18"/>
<dbReference type="EMBL" id="CP053452">
    <property type="protein sequence ID" value="QJW92568.1"/>
    <property type="molecule type" value="Genomic_DNA"/>
</dbReference>
<keyword evidence="3" id="KW-0808">Transferase</keyword>
<dbReference type="RefSeq" id="WP_171468937.1">
    <property type="nucleotide sequence ID" value="NZ_CP053452.2"/>
</dbReference>
<evidence type="ECO:0000313" key="4">
    <source>
        <dbReference type="Proteomes" id="UP000503447"/>
    </source>
</evidence>
<dbReference type="PANTHER" id="PTHR43685">
    <property type="entry name" value="GLYCOSYLTRANSFERASE"/>
    <property type="match status" value="1"/>
</dbReference>
<organism evidence="3 4">
    <name type="scientific">Frigoriglobus tundricola</name>
    <dbReference type="NCBI Taxonomy" id="2774151"/>
    <lineage>
        <taxon>Bacteria</taxon>
        <taxon>Pseudomonadati</taxon>
        <taxon>Planctomycetota</taxon>
        <taxon>Planctomycetia</taxon>
        <taxon>Gemmatales</taxon>
        <taxon>Gemmataceae</taxon>
        <taxon>Frigoriglobus</taxon>
    </lineage>
</organism>
<reference evidence="4" key="1">
    <citation type="submission" date="2020-05" db="EMBL/GenBank/DDBJ databases">
        <title>Frigoriglobus tundricola gen. nov., sp. nov., a psychrotolerant cellulolytic planctomycete of the family Gemmataceae with two divergent copies of 16S rRNA gene.</title>
        <authorList>
            <person name="Kulichevskaya I.S."/>
            <person name="Ivanova A.A."/>
            <person name="Naumoff D.G."/>
            <person name="Beletsky A.V."/>
            <person name="Rijpstra W.I.C."/>
            <person name="Sinninghe Damste J.S."/>
            <person name="Mardanov A.V."/>
            <person name="Ravin N.V."/>
            <person name="Dedysh S.N."/>
        </authorList>
    </citation>
    <scope>NUCLEOTIDE SEQUENCE [LARGE SCALE GENOMIC DNA]</scope>
    <source>
        <strain evidence="4">PL17</strain>
    </source>
</reference>